<name>A0A1C3WFD8_9HYPH</name>
<dbReference type="STRING" id="411945.GA0061102_102860"/>
<dbReference type="InterPro" id="IPR046342">
    <property type="entry name" value="CBS_dom_sf"/>
</dbReference>
<dbReference type="PIRSF" id="PIRSF036990">
    <property type="entry name" value="UCP036990_CBS_BON"/>
    <property type="match status" value="1"/>
</dbReference>
<keyword evidence="6" id="KW-1185">Reference proteome</keyword>
<dbReference type="OrthoDB" id="9783590at2"/>
<dbReference type="PROSITE" id="PS50914">
    <property type="entry name" value="BON"/>
    <property type="match status" value="1"/>
</dbReference>
<evidence type="ECO:0000259" key="3">
    <source>
        <dbReference type="PROSITE" id="PS50914"/>
    </source>
</evidence>
<dbReference type="Pfam" id="PF00571">
    <property type="entry name" value="CBS"/>
    <property type="match status" value="2"/>
</dbReference>
<dbReference type="PANTHER" id="PTHR43080">
    <property type="entry name" value="CBS DOMAIN-CONTAINING PROTEIN CBSX3, MITOCHONDRIAL"/>
    <property type="match status" value="1"/>
</dbReference>
<evidence type="ECO:0000313" key="5">
    <source>
        <dbReference type="EMBL" id="SCB38608.1"/>
    </source>
</evidence>
<protein>
    <submittedName>
        <fullName evidence="5">BON domain-containing protein</fullName>
    </submittedName>
</protein>
<evidence type="ECO:0000313" key="6">
    <source>
        <dbReference type="Proteomes" id="UP000199435"/>
    </source>
</evidence>
<feature type="domain" description="CBS" evidence="4">
    <location>
        <begin position="7"/>
        <end position="65"/>
    </location>
</feature>
<dbReference type="AlphaFoldDB" id="A0A1C3WFD8"/>
<dbReference type="InterPro" id="IPR007055">
    <property type="entry name" value="BON_dom"/>
</dbReference>
<dbReference type="Gene3D" id="3.30.1340.30">
    <property type="match status" value="1"/>
</dbReference>
<dbReference type="PROSITE" id="PS51371">
    <property type="entry name" value="CBS"/>
    <property type="match status" value="2"/>
</dbReference>
<evidence type="ECO:0000256" key="1">
    <source>
        <dbReference type="ARBA" id="ARBA00023122"/>
    </source>
</evidence>
<dbReference type="CDD" id="cd04586">
    <property type="entry name" value="CBS_pair_BON_assoc"/>
    <property type="match status" value="1"/>
</dbReference>
<dbReference type="Gene3D" id="3.10.580.10">
    <property type="entry name" value="CBS-domain"/>
    <property type="match status" value="1"/>
</dbReference>
<dbReference type="SMART" id="SM00116">
    <property type="entry name" value="CBS"/>
    <property type="match status" value="2"/>
</dbReference>
<keyword evidence="1 2" id="KW-0129">CBS domain</keyword>
<dbReference type="Proteomes" id="UP000199435">
    <property type="component" value="Unassembled WGS sequence"/>
</dbReference>
<dbReference type="InterPro" id="IPR017080">
    <property type="entry name" value="UCP036990_CBS_BON"/>
</dbReference>
<sequence>MLVHTIMTSPAIAVRPETSITDAAQTMLDNHVSGLPVVDAEGKLVGIVSEGDFIRRSELHTERKRSWLLELLTSPGTLAAEYVSTHGRTVEDVMTSDVVAVTTTTDLQDVVELMERHYVKRLPVVSHGKLVGIISRSDLLKALVNALPTPVTDSRDQEIEAAIINELASQDWSRRGSIRVKVVDGVAELSGSIMDERERQAAKVAAENVSGVRAVFDNLVYIDPYIGVGIV</sequence>
<dbReference type="InterPro" id="IPR051257">
    <property type="entry name" value="Diverse_CBS-Domain"/>
</dbReference>
<evidence type="ECO:0000259" key="4">
    <source>
        <dbReference type="PROSITE" id="PS51371"/>
    </source>
</evidence>
<gene>
    <name evidence="5" type="ORF">GA0061102_102860</name>
</gene>
<organism evidence="5 6">
    <name type="scientific">Rhizobium miluonense</name>
    <dbReference type="NCBI Taxonomy" id="411945"/>
    <lineage>
        <taxon>Bacteria</taxon>
        <taxon>Pseudomonadati</taxon>
        <taxon>Pseudomonadota</taxon>
        <taxon>Alphaproteobacteria</taxon>
        <taxon>Hyphomicrobiales</taxon>
        <taxon>Rhizobiaceae</taxon>
        <taxon>Rhizobium/Agrobacterium group</taxon>
        <taxon>Rhizobium</taxon>
    </lineage>
</organism>
<dbReference type="InterPro" id="IPR000644">
    <property type="entry name" value="CBS_dom"/>
</dbReference>
<feature type="domain" description="BON" evidence="3">
    <location>
        <begin position="155"/>
        <end position="223"/>
    </location>
</feature>
<dbReference type="Pfam" id="PF04972">
    <property type="entry name" value="BON"/>
    <property type="match status" value="1"/>
</dbReference>
<evidence type="ECO:0000256" key="2">
    <source>
        <dbReference type="PROSITE-ProRule" id="PRU00703"/>
    </source>
</evidence>
<feature type="domain" description="CBS" evidence="4">
    <location>
        <begin position="94"/>
        <end position="149"/>
    </location>
</feature>
<reference evidence="6" key="1">
    <citation type="submission" date="2016-08" db="EMBL/GenBank/DDBJ databases">
        <authorList>
            <person name="Varghese N."/>
            <person name="Submissions Spin"/>
        </authorList>
    </citation>
    <scope>NUCLEOTIDE SEQUENCE [LARGE SCALE GENOMIC DNA]</scope>
    <source>
        <strain evidence="6">HAMBI 2971</strain>
    </source>
</reference>
<dbReference type="RefSeq" id="WP_092852835.1">
    <property type="nucleotide sequence ID" value="NZ_FMAH01000028.1"/>
</dbReference>
<dbReference type="SUPFAM" id="SSF54631">
    <property type="entry name" value="CBS-domain pair"/>
    <property type="match status" value="1"/>
</dbReference>
<accession>A0A1C3WFD8</accession>
<dbReference type="PANTHER" id="PTHR43080:SF26">
    <property type="entry name" value="REGULATORY PROTEIN"/>
    <property type="match status" value="1"/>
</dbReference>
<proteinExistence type="predicted"/>
<dbReference type="EMBL" id="FMAH01000028">
    <property type="protein sequence ID" value="SCB38608.1"/>
    <property type="molecule type" value="Genomic_DNA"/>
</dbReference>